<evidence type="ECO:0000313" key="2">
    <source>
        <dbReference type="Proteomes" id="UP000031737"/>
    </source>
</evidence>
<dbReference type="AlphaFoldDB" id="A0A061JBB6"/>
<dbReference type="VEuPathDB" id="TriTrypDB:TRSC58_00027"/>
<organism evidence="1 2">
    <name type="scientific">Trypanosoma rangeli SC58</name>
    <dbReference type="NCBI Taxonomy" id="429131"/>
    <lineage>
        <taxon>Eukaryota</taxon>
        <taxon>Discoba</taxon>
        <taxon>Euglenozoa</taxon>
        <taxon>Kinetoplastea</taxon>
        <taxon>Metakinetoplastina</taxon>
        <taxon>Trypanosomatida</taxon>
        <taxon>Trypanosomatidae</taxon>
        <taxon>Trypanosoma</taxon>
        <taxon>Herpetosoma</taxon>
    </lineage>
</organism>
<name>A0A061JBB6_TRYRA</name>
<dbReference type="EMBL" id="AUPL01000027">
    <property type="protein sequence ID" value="ESL12209.1"/>
    <property type="molecule type" value="Genomic_DNA"/>
</dbReference>
<proteinExistence type="predicted"/>
<dbReference type="OrthoDB" id="271240at2759"/>
<protein>
    <submittedName>
        <fullName evidence="1">Uncharacterized protein</fullName>
    </submittedName>
</protein>
<evidence type="ECO:0000313" key="1">
    <source>
        <dbReference type="EMBL" id="ESL12209.1"/>
    </source>
</evidence>
<comment type="caution">
    <text evidence="1">The sequence shown here is derived from an EMBL/GenBank/DDBJ whole genome shotgun (WGS) entry which is preliminary data.</text>
</comment>
<dbReference type="Proteomes" id="UP000031737">
    <property type="component" value="Unassembled WGS sequence"/>
</dbReference>
<reference evidence="1 2" key="1">
    <citation type="submission" date="2013-07" db="EMBL/GenBank/DDBJ databases">
        <authorList>
            <person name="Stoco P.H."/>
            <person name="Wagner G."/>
            <person name="Gerber A."/>
            <person name="Zaha A."/>
            <person name="Thompson C."/>
            <person name="Bartholomeu D.C."/>
            <person name="Luckemeyer D.D."/>
            <person name="Bahia D."/>
            <person name="Loreto E."/>
            <person name="Prestes E.B."/>
            <person name="Lima F.M."/>
            <person name="Rodrigues-Luiz G."/>
            <person name="Vallejo G.A."/>
            <person name="Filho J.F."/>
            <person name="Monteiro K.M."/>
            <person name="Tyler K.M."/>
            <person name="de Almeida L.G."/>
            <person name="Ortiz M.F."/>
            <person name="Siervo M.A."/>
            <person name="de Moraes M.H."/>
            <person name="Cunha O.L."/>
            <person name="Mendonca-Neto R."/>
            <person name="Silva R."/>
            <person name="Teixeira S.M."/>
            <person name="Murta S.M."/>
            <person name="Sincero T.C."/>
            <person name="Mendes T.A."/>
            <person name="Urmenyi T.P."/>
            <person name="Silva V.G."/>
            <person name="da Rocha W.D."/>
            <person name="Andersson B."/>
            <person name="Romanha A.J."/>
            <person name="Steindel M."/>
            <person name="de Vasconcelos A.T."/>
            <person name="Grisard E.C."/>
        </authorList>
    </citation>
    <scope>NUCLEOTIDE SEQUENCE [LARGE SCALE GENOMIC DNA]</scope>
    <source>
        <strain evidence="1 2">SC58</strain>
    </source>
</reference>
<gene>
    <name evidence="1" type="ORF">TRSC58_00027</name>
</gene>
<accession>A0A061JBB6</accession>
<sequence>MPPTLAAASPRSYLHDRVQRQYLEVLPSRWRAVLSRLAKNTQLQQKLDGAIDSNLLSNIQADFDLIHALLEEEHSIYREGMTCLCSLSSNRKAETGRLAAARQLMQGMLACIAMKELLIAHWKGAPLEAFPNTLRVYCHACISNPHVSATNVERLLALYTAPQ</sequence>
<keyword evidence="2" id="KW-1185">Reference proteome</keyword>